<dbReference type="EMBL" id="BPLR01008346">
    <property type="protein sequence ID" value="GIY24068.1"/>
    <property type="molecule type" value="Genomic_DNA"/>
</dbReference>
<reference evidence="1 2" key="1">
    <citation type="submission" date="2021-06" db="EMBL/GenBank/DDBJ databases">
        <title>Caerostris extrusa draft genome.</title>
        <authorList>
            <person name="Kono N."/>
            <person name="Arakawa K."/>
        </authorList>
    </citation>
    <scope>NUCLEOTIDE SEQUENCE [LARGE SCALE GENOMIC DNA]</scope>
</reference>
<evidence type="ECO:0000313" key="2">
    <source>
        <dbReference type="Proteomes" id="UP001054945"/>
    </source>
</evidence>
<proteinExistence type="predicted"/>
<comment type="caution">
    <text evidence="1">The sequence shown here is derived from an EMBL/GenBank/DDBJ whole genome shotgun (WGS) entry which is preliminary data.</text>
</comment>
<sequence>MSEFLVEARMSSRIFSSVFAVTSCLHIPSGVTVVEASALGGEGASDGPQKFRSPQMKLPSHSLSIKKSVNLILRKIV</sequence>
<evidence type="ECO:0000313" key="1">
    <source>
        <dbReference type="EMBL" id="GIY24068.1"/>
    </source>
</evidence>
<name>A0AAV4RP80_CAEEX</name>
<gene>
    <name evidence="1" type="ORF">CEXT_785141</name>
</gene>
<protein>
    <recommendedName>
        <fullName evidence="3">Secreted protein</fullName>
    </recommendedName>
</protein>
<keyword evidence="2" id="KW-1185">Reference proteome</keyword>
<evidence type="ECO:0008006" key="3">
    <source>
        <dbReference type="Google" id="ProtNLM"/>
    </source>
</evidence>
<dbReference type="AlphaFoldDB" id="A0AAV4RP80"/>
<organism evidence="1 2">
    <name type="scientific">Caerostris extrusa</name>
    <name type="common">Bark spider</name>
    <name type="synonym">Caerostris bankana</name>
    <dbReference type="NCBI Taxonomy" id="172846"/>
    <lineage>
        <taxon>Eukaryota</taxon>
        <taxon>Metazoa</taxon>
        <taxon>Ecdysozoa</taxon>
        <taxon>Arthropoda</taxon>
        <taxon>Chelicerata</taxon>
        <taxon>Arachnida</taxon>
        <taxon>Araneae</taxon>
        <taxon>Araneomorphae</taxon>
        <taxon>Entelegynae</taxon>
        <taxon>Araneoidea</taxon>
        <taxon>Araneidae</taxon>
        <taxon>Caerostris</taxon>
    </lineage>
</organism>
<dbReference type="Proteomes" id="UP001054945">
    <property type="component" value="Unassembled WGS sequence"/>
</dbReference>
<accession>A0AAV4RP80</accession>